<dbReference type="EMBL" id="CAJVQC010009010">
    <property type="protein sequence ID" value="CAG8599258.1"/>
    <property type="molecule type" value="Genomic_DNA"/>
</dbReference>
<gene>
    <name evidence="1" type="ORF">RPERSI_LOCUS5850</name>
</gene>
<comment type="caution">
    <text evidence="1">The sequence shown here is derived from an EMBL/GenBank/DDBJ whole genome shotgun (WGS) entry which is preliminary data.</text>
</comment>
<name>A0ACA9MPH5_9GLOM</name>
<organism evidence="1 2">
    <name type="scientific">Racocetra persica</name>
    <dbReference type="NCBI Taxonomy" id="160502"/>
    <lineage>
        <taxon>Eukaryota</taxon>
        <taxon>Fungi</taxon>
        <taxon>Fungi incertae sedis</taxon>
        <taxon>Mucoromycota</taxon>
        <taxon>Glomeromycotina</taxon>
        <taxon>Glomeromycetes</taxon>
        <taxon>Diversisporales</taxon>
        <taxon>Gigasporaceae</taxon>
        <taxon>Racocetra</taxon>
    </lineage>
</organism>
<accession>A0ACA9MPH5</accession>
<dbReference type="Proteomes" id="UP000789920">
    <property type="component" value="Unassembled WGS sequence"/>
</dbReference>
<proteinExistence type="predicted"/>
<reference evidence="1" key="1">
    <citation type="submission" date="2021-06" db="EMBL/GenBank/DDBJ databases">
        <authorList>
            <person name="Kallberg Y."/>
            <person name="Tangrot J."/>
            <person name="Rosling A."/>
        </authorList>
    </citation>
    <scope>NUCLEOTIDE SEQUENCE</scope>
    <source>
        <strain evidence="1">MA461A</strain>
    </source>
</reference>
<evidence type="ECO:0000313" key="2">
    <source>
        <dbReference type="Proteomes" id="UP000789920"/>
    </source>
</evidence>
<keyword evidence="2" id="KW-1185">Reference proteome</keyword>
<protein>
    <submittedName>
        <fullName evidence="1">6192_t:CDS:1</fullName>
    </submittedName>
</protein>
<sequence>MNKYLIKTSTFFFNDSVKPYSCSRNLPRLPADCLENIFKYLSDDTDSLYSCLLVNRLWCQIVIRILWRNPWNIDSKPKYNRITSWTCITRTLISLISDASKQSLKRNGVEIPPLIVSSQLSSPICNYLEFCKSLSLKEIHKVRREFLDLIPMSNIEKVYKEDLVEKEIYKLFLERCYSLKYLQLLDVPLTDCPGATSSLSYLCELECNANISSKTFLELSKICLHIQIININPCDKDNKGLATLIKSQKYLKELKLQCSYRDFKVPLISNAISTLSDTLICIRLIRNICISPETLRYLSNIKTLELDLSETQSSHDILKSINLPNLEILDVKFDEVTPFYIYTNLISTTKNSLKKININHWCSVLNEEIRPYLHSIINQCSKSLQYVTIWFSQNVFLDIKQLMISCNNLKTIIFETLDENVDEDEYDNGRIILNLLGKSAPRNLIDLRFNGKWNFDVTDLHEFLKIWKHRKTPLSLRVDIYPFTLSRECINLINKYREDGVLKSFSWC</sequence>
<evidence type="ECO:0000313" key="1">
    <source>
        <dbReference type="EMBL" id="CAG8599258.1"/>
    </source>
</evidence>